<proteinExistence type="predicted"/>
<sequence length="734" mass="83068">MTIALRKLGYNPYHGSECFKNPPHDFNLWIEAMECNFLNHPKPRYNTEDFDRLIGAYDAVMDIPACLFWEDLSRAYPDAKIILTTRDVNSWYTSANATVFKFMRIPFFRFWHRMDSTVLGPLFRQSELVWKIFCGNDYEESVVKQAYLDHYDRIRAAIPQDRLLEFETGKSGWKELCEFLDEPVPDEPWPKAYPTVEFQHHMDLAMEDAIRTIMRWVAVFLLVGIFPSSTMPRDLWFLLALAASSVADIPPLYQSHPYDIGAFDRWPHQLYHSSNAIGPILNYHNKSEECLSDDLYTVLPYWGKQVNIPGLMLLDAEGYLTWHSTRYVTGDVQAFQGETYIVALAMDSTYYALINNRYEEAYQIRVGGGWNLDAHELTLTPDGTALLVFNGVIPTNETSFDAPPGVDFLLESGIQEVDVLTGEVVFEWRASEHFKFEEYYHFQSSDGRTETTAPDLFHINSIEKDALGNFLISCRMMSSVVYVDGQTGDVIWKLGGKGNSFKDLSNGAASFNGQHHARFHDHQRKISIFDNGNCPGRPVTGPTRGITLLVDTENMTVNLEQEYISPNKVLTDNSGSMQILNNGNVVLGLGPNANWAEYASNGTLLCNTHMGPETWFNSGEIRSYRISKSAWVADPPTRPDIALVRDRAYVSWNGATEVSEWALKGVEGEIQNPDDAYVLGQYPKLHFETDIPIPDTYAGGSLFVSALDRDGNILGSSRVVQWQSTVRPGLISQA</sequence>
<dbReference type="Proteomes" id="UP001153618">
    <property type="component" value="Unassembled WGS sequence"/>
</dbReference>
<reference evidence="1" key="1">
    <citation type="submission" date="2021-07" db="EMBL/GenBank/DDBJ databases">
        <authorList>
            <person name="Branca A.L. A."/>
        </authorList>
    </citation>
    <scope>NUCLEOTIDE SEQUENCE</scope>
</reference>
<dbReference type="EMBL" id="CAJVOS010000009">
    <property type="protein sequence ID" value="CAG7968776.1"/>
    <property type="molecule type" value="Genomic_DNA"/>
</dbReference>
<dbReference type="InterPro" id="IPR039535">
    <property type="entry name" value="ASST-like"/>
</dbReference>
<dbReference type="OrthoDB" id="5427350at2759"/>
<dbReference type="SUPFAM" id="SSF52540">
    <property type="entry name" value="P-loop containing nucleoside triphosphate hydrolases"/>
    <property type="match status" value="1"/>
</dbReference>
<evidence type="ECO:0000313" key="2">
    <source>
        <dbReference type="Proteomes" id="UP001153618"/>
    </source>
</evidence>
<dbReference type="AlphaFoldDB" id="A0A9W4MKA4"/>
<dbReference type="Gene3D" id="3.40.50.300">
    <property type="entry name" value="P-loop containing nucleotide triphosphate hydrolases"/>
    <property type="match status" value="1"/>
</dbReference>
<dbReference type="InterPro" id="IPR053143">
    <property type="entry name" value="Arylsulfate_ST"/>
</dbReference>
<gene>
    <name evidence="1" type="ORF">POLS_LOCUS954</name>
</gene>
<dbReference type="InterPro" id="IPR040632">
    <property type="entry name" value="Sulfotransfer_4"/>
</dbReference>
<evidence type="ECO:0000313" key="1">
    <source>
        <dbReference type="EMBL" id="CAG7968776.1"/>
    </source>
</evidence>
<accession>A0A9W4MKA4</accession>
<organism evidence="1 2">
    <name type="scientific">Penicillium olsonii</name>
    <dbReference type="NCBI Taxonomy" id="99116"/>
    <lineage>
        <taxon>Eukaryota</taxon>
        <taxon>Fungi</taxon>
        <taxon>Dikarya</taxon>
        <taxon>Ascomycota</taxon>
        <taxon>Pezizomycotina</taxon>
        <taxon>Eurotiomycetes</taxon>
        <taxon>Eurotiomycetidae</taxon>
        <taxon>Eurotiales</taxon>
        <taxon>Aspergillaceae</taxon>
        <taxon>Penicillium</taxon>
    </lineage>
</organism>
<keyword evidence="2" id="KW-1185">Reference proteome</keyword>
<protein>
    <submittedName>
        <fullName evidence="1">Uncharacterized protein</fullName>
    </submittedName>
</protein>
<dbReference type="InterPro" id="IPR027417">
    <property type="entry name" value="P-loop_NTPase"/>
</dbReference>
<name>A0A9W4MKA4_PENOL</name>
<comment type="caution">
    <text evidence="1">The sequence shown here is derived from an EMBL/GenBank/DDBJ whole genome shotgun (WGS) entry which is preliminary data.</text>
</comment>
<dbReference type="PANTHER" id="PTHR35340">
    <property type="entry name" value="PQQ ENZYME REPEAT PROTEIN-RELATED"/>
    <property type="match status" value="1"/>
</dbReference>
<dbReference type="PANTHER" id="PTHR35340:SF5">
    <property type="entry name" value="ASST-DOMAIN-CONTAINING PROTEIN"/>
    <property type="match status" value="1"/>
</dbReference>
<dbReference type="Pfam" id="PF17784">
    <property type="entry name" value="Sulfotransfer_4"/>
    <property type="match status" value="1"/>
</dbReference>
<dbReference type="Pfam" id="PF14269">
    <property type="entry name" value="Arylsulfotran_2"/>
    <property type="match status" value="1"/>
</dbReference>